<feature type="region of interest" description="Disordered" evidence="5">
    <location>
        <begin position="1"/>
        <end position="68"/>
    </location>
</feature>
<feature type="zinc finger region" description="dksA C4-type" evidence="4">
    <location>
        <begin position="278"/>
        <end position="302"/>
    </location>
</feature>
<feature type="compositionally biased region" description="Basic residues" evidence="5">
    <location>
        <begin position="1"/>
        <end position="12"/>
    </location>
</feature>
<dbReference type="SUPFAM" id="SSF109635">
    <property type="entry name" value="DnaK suppressor protein DksA, alpha-hairpin domain"/>
    <property type="match status" value="1"/>
</dbReference>
<dbReference type="PANTHER" id="PTHR33823">
    <property type="entry name" value="RNA POLYMERASE-BINDING TRANSCRIPTION FACTOR DKSA-RELATED"/>
    <property type="match status" value="1"/>
</dbReference>
<evidence type="ECO:0000256" key="4">
    <source>
        <dbReference type="PROSITE-ProRule" id="PRU00510"/>
    </source>
</evidence>
<feature type="compositionally biased region" description="Basic and acidic residues" evidence="5">
    <location>
        <begin position="33"/>
        <end position="48"/>
    </location>
</feature>
<dbReference type="SUPFAM" id="SSF57716">
    <property type="entry name" value="Glucocorticoid receptor-like (DNA-binding domain)"/>
    <property type="match status" value="1"/>
</dbReference>
<dbReference type="RefSeq" id="WP_370396641.1">
    <property type="nucleotide sequence ID" value="NZ_JALBUT010000003.1"/>
</dbReference>
<feature type="compositionally biased region" description="Acidic residues" evidence="5">
    <location>
        <begin position="331"/>
        <end position="341"/>
    </location>
</feature>
<keyword evidence="1" id="KW-0479">Metal-binding</keyword>
<name>A0ABU4WFZ5_9BACT</name>
<dbReference type="Pfam" id="PF01258">
    <property type="entry name" value="zf-dskA_traR"/>
    <property type="match status" value="1"/>
</dbReference>
<dbReference type="InterPro" id="IPR037187">
    <property type="entry name" value="DnaK_N"/>
</dbReference>
<keyword evidence="3" id="KW-0862">Zinc</keyword>
<evidence type="ECO:0000259" key="6">
    <source>
        <dbReference type="Pfam" id="PF01258"/>
    </source>
</evidence>
<keyword evidence="8" id="KW-1185">Reference proteome</keyword>
<feature type="compositionally biased region" description="Basic and acidic residues" evidence="5">
    <location>
        <begin position="56"/>
        <end position="68"/>
    </location>
</feature>
<evidence type="ECO:0000256" key="3">
    <source>
        <dbReference type="ARBA" id="ARBA00022833"/>
    </source>
</evidence>
<reference evidence="7 8" key="1">
    <citation type="submission" date="2022-03" db="EMBL/GenBank/DDBJ databases">
        <title>Novel taxa within the pig intestine.</title>
        <authorList>
            <person name="Wylensek D."/>
            <person name="Bishof K."/>
            <person name="Afrizal A."/>
            <person name="Clavel T."/>
        </authorList>
    </citation>
    <scope>NUCLEOTIDE SEQUENCE [LARGE SCALE GENOMIC DNA]</scope>
    <source>
        <strain evidence="7 8">CLA-KB-P66</strain>
    </source>
</reference>
<evidence type="ECO:0000313" key="8">
    <source>
        <dbReference type="Proteomes" id="UP001275932"/>
    </source>
</evidence>
<dbReference type="Proteomes" id="UP001275932">
    <property type="component" value="Unassembled WGS sequence"/>
</dbReference>
<evidence type="ECO:0000256" key="5">
    <source>
        <dbReference type="SAM" id="MobiDB-lite"/>
    </source>
</evidence>
<accession>A0ABU4WFZ5</accession>
<proteinExistence type="predicted"/>
<keyword evidence="2" id="KW-0863">Zinc-finger</keyword>
<gene>
    <name evidence="7" type="ORF">MOX91_03240</name>
</gene>
<dbReference type="InterPro" id="IPR000962">
    <property type="entry name" value="Znf_DskA_TraR"/>
</dbReference>
<dbReference type="EMBL" id="JALBUT010000003">
    <property type="protein sequence ID" value="MDX8415193.1"/>
    <property type="molecule type" value="Genomic_DNA"/>
</dbReference>
<dbReference type="PROSITE" id="PS51128">
    <property type="entry name" value="ZF_DKSA_2"/>
    <property type="match status" value="1"/>
</dbReference>
<feature type="domain" description="Zinc finger DksA/TraR C4-type" evidence="6">
    <location>
        <begin position="273"/>
        <end position="301"/>
    </location>
</feature>
<sequence length="341" mass="36882">MATKKTIAKKTAPKSASASKSEKASSVKTASAKTEHKKSAPKEAKSSESKASPKQVSEKKGNSSKKISDIKKHTISVAEAIAEILKNKKPKSSAPVEKLPVAGSKQRACAGIYFSIEDLDSYLATRGTAKPEEDASSVSASASTKKSGKVSAAQVVQVPKRALSAASIADILGFNPIEQSRSAFEEKDVPAKWKKYYKLLVEMKNRIQNGSSDKVESVSSSNIQLSHENSTQGMDVADIGAKNFERDMAFNLLSNEQNIISEVNAAIERIRNGTYGICEVTGKAIPESRLLAVPFTRCTIEGQKQKEIEQRRLRAGQRARQYDVDLSADGQESEVPEDDSE</sequence>
<comment type="caution">
    <text evidence="7">The sequence shown here is derived from an EMBL/GenBank/DDBJ whole genome shotgun (WGS) entry which is preliminary data.</text>
</comment>
<feature type="region of interest" description="Disordered" evidence="5">
    <location>
        <begin position="311"/>
        <end position="341"/>
    </location>
</feature>
<dbReference type="Gene3D" id="1.20.120.910">
    <property type="entry name" value="DksA, coiled-coil domain"/>
    <property type="match status" value="1"/>
</dbReference>
<protein>
    <submittedName>
        <fullName evidence="7">TraR/DksA C4-type zinc finger protein</fullName>
    </submittedName>
</protein>
<evidence type="ECO:0000256" key="1">
    <source>
        <dbReference type="ARBA" id="ARBA00022723"/>
    </source>
</evidence>
<organism evidence="7 8">
    <name type="scientific">Intestinicryptomonas porci</name>
    <dbReference type="NCBI Taxonomy" id="2926320"/>
    <lineage>
        <taxon>Bacteria</taxon>
        <taxon>Pseudomonadati</taxon>
        <taxon>Verrucomicrobiota</taxon>
        <taxon>Opitutia</taxon>
        <taxon>Opitutales</taxon>
        <taxon>Intestinicryptomonaceae</taxon>
        <taxon>Intestinicryptomonas</taxon>
    </lineage>
</organism>
<evidence type="ECO:0000313" key="7">
    <source>
        <dbReference type="EMBL" id="MDX8415193.1"/>
    </source>
</evidence>
<evidence type="ECO:0000256" key="2">
    <source>
        <dbReference type="ARBA" id="ARBA00022771"/>
    </source>
</evidence>
<dbReference type="PANTHER" id="PTHR33823:SF4">
    <property type="entry name" value="GENERAL STRESS PROTEIN 16O"/>
    <property type="match status" value="1"/>
</dbReference>